<evidence type="ECO:0000313" key="2">
    <source>
        <dbReference type="EMBL" id="ODQ66433.1"/>
    </source>
</evidence>
<feature type="compositionally biased region" description="Polar residues" evidence="1">
    <location>
        <begin position="135"/>
        <end position="148"/>
    </location>
</feature>
<feature type="compositionally biased region" description="Polar residues" evidence="1">
    <location>
        <begin position="361"/>
        <end position="375"/>
    </location>
</feature>
<accession>A0A1E3PLX2</accession>
<evidence type="ECO:0000313" key="3">
    <source>
        <dbReference type="Proteomes" id="UP000095009"/>
    </source>
</evidence>
<keyword evidence="3" id="KW-1185">Reference proteome</keyword>
<evidence type="ECO:0000256" key="1">
    <source>
        <dbReference type="SAM" id="MobiDB-lite"/>
    </source>
</evidence>
<gene>
    <name evidence="2" type="ORF">NADFUDRAFT_50353</name>
</gene>
<proteinExistence type="predicted"/>
<dbReference type="Proteomes" id="UP000095009">
    <property type="component" value="Unassembled WGS sequence"/>
</dbReference>
<dbReference type="AlphaFoldDB" id="A0A1E3PLX2"/>
<dbReference type="EMBL" id="KV454408">
    <property type="protein sequence ID" value="ODQ66433.1"/>
    <property type="molecule type" value="Genomic_DNA"/>
</dbReference>
<feature type="region of interest" description="Disordered" evidence="1">
    <location>
        <begin position="88"/>
        <end position="155"/>
    </location>
</feature>
<protein>
    <submittedName>
        <fullName evidence="2">Uncharacterized protein</fullName>
    </submittedName>
</protein>
<feature type="region of interest" description="Disordered" evidence="1">
    <location>
        <begin position="358"/>
        <end position="385"/>
    </location>
</feature>
<feature type="compositionally biased region" description="Basic and acidic residues" evidence="1">
    <location>
        <begin position="88"/>
        <end position="130"/>
    </location>
</feature>
<organism evidence="2 3">
    <name type="scientific">Nadsonia fulvescens var. elongata DSM 6958</name>
    <dbReference type="NCBI Taxonomy" id="857566"/>
    <lineage>
        <taxon>Eukaryota</taxon>
        <taxon>Fungi</taxon>
        <taxon>Dikarya</taxon>
        <taxon>Ascomycota</taxon>
        <taxon>Saccharomycotina</taxon>
        <taxon>Dipodascomycetes</taxon>
        <taxon>Dipodascales</taxon>
        <taxon>Dipodascales incertae sedis</taxon>
        <taxon>Nadsonia</taxon>
    </lineage>
</organism>
<reference evidence="2 3" key="1">
    <citation type="journal article" date="2016" name="Proc. Natl. Acad. Sci. U.S.A.">
        <title>Comparative genomics of biotechnologically important yeasts.</title>
        <authorList>
            <person name="Riley R."/>
            <person name="Haridas S."/>
            <person name="Wolfe K.H."/>
            <person name="Lopes M.R."/>
            <person name="Hittinger C.T."/>
            <person name="Goeker M."/>
            <person name="Salamov A.A."/>
            <person name="Wisecaver J.H."/>
            <person name="Long T.M."/>
            <person name="Calvey C.H."/>
            <person name="Aerts A.L."/>
            <person name="Barry K.W."/>
            <person name="Choi C."/>
            <person name="Clum A."/>
            <person name="Coughlan A.Y."/>
            <person name="Deshpande S."/>
            <person name="Douglass A.P."/>
            <person name="Hanson S.J."/>
            <person name="Klenk H.-P."/>
            <person name="LaButti K.M."/>
            <person name="Lapidus A."/>
            <person name="Lindquist E.A."/>
            <person name="Lipzen A.M."/>
            <person name="Meier-Kolthoff J.P."/>
            <person name="Ohm R.A."/>
            <person name="Otillar R.P."/>
            <person name="Pangilinan J.L."/>
            <person name="Peng Y."/>
            <person name="Rokas A."/>
            <person name="Rosa C.A."/>
            <person name="Scheuner C."/>
            <person name="Sibirny A.A."/>
            <person name="Slot J.C."/>
            <person name="Stielow J.B."/>
            <person name="Sun H."/>
            <person name="Kurtzman C.P."/>
            <person name="Blackwell M."/>
            <person name="Grigoriev I.V."/>
            <person name="Jeffries T.W."/>
        </authorList>
    </citation>
    <scope>NUCLEOTIDE SEQUENCE [LARGE SCALE GENOMIC DNA]</scope>
    <source>
        <strain evidence="2 3">DSM 6958</strain>
    </source>
</reference>
<sequence length="457" mass="50247">MDSLGHLDVEAKLAVSFNSIMIGTGHLLTYMSTTAGSQRVIHNPSMQIQDSINRSVETFDVLLDTAALNLHKVRLGLEQERAKREFLKRKQEEKEKKPSQARSKVELDGKLGGKPEEISREVKEEPKEGLGGEQNGDSYKSLNRNFNGELNKGQNEEIKSSEFASADDFMSMIDDKSEVKDDNFTKGSSMTVDAPTTTITDNDKDTEKLDNDLMMMMDFGDIPGEEETGTIQENNTKSTAADSHLATEPKDGSSEILPVEISDTNNDQISQFHPVEDANEDEIEMGKNEDLDDMFFSMDNDAKNIDLGPEGVNSFEDFNNDDDNNNNNVNTNNISNAFSIASKDKFTDSETTDKPLIIESQLPTESKNVGTSEITSPRPEPIGAIETPANSIAIDSESLTEPISETNQGMDMNMDVDIDMNADLNMIDTIMDTADGAMPTDAAIGGLFGEDFDFVIP</sequence>
<name>A0A1E3PLX2_9ASCO</name>